<protein>
    <submittedName>
        <fullName evidence="2">Uncharacterized protein</fullName>
    </submittedName>
</protein>
<organism evidence="2 3">
    <name type="scientific">Actinacidiphila cocklensis</name>
    <dbReference type="NCBI Taxonomy" id="887465"/>
    <lineage>
        <taxon>Bacteria</taxon>
        <taxon>Bacillati</taxon>
        <taxon>Actinomycetota</taxon>
        <taxon>Actinomycetes</taxon>
        <taxon>Kitasatosporales</taxon>
        <taxon>Streptomycetaceae</taxon>
        <taxon>Actinacidiphila</taxon>
    </lineage>
</organism>
<dbReference type="EMBL" id="CAJSLV010000070">
    <property type="protein sequence ID" value="CAG6396295.1"/>
    <property type="molecule type" value="Genomic_DNA"/>
</dbReference>
<feature type="region of interest" description="Disordered" evidence="1">
    <location>
        <begin position="1"/>
        <end position="42"/>
    </location>
</feature>
<dbReference type="Proteomes" id="UP001152519">
    <property type="component" value="Unassembled WGS sequence"/>
</dbReference>
<sequence>MADGLAVDPAGPTPDHLTSSDLRASGAARESPAPGAHLEDESVNCERDNAQWCGRRRCPTRTHGR</sequence>
<evidence type="ECO:0000313" key="3">
    <source>
        <dbReference type="Proteomes" id="UP001152519"/>
    </source>
</evidence>
<gene>
    <name evidence="2" type="ORF">SCOCK_40215</name>
</gene>
<accession>A0A9W4GTZ6</accession>
<evidence type="ECO:0000256" key="1">
    <source>
        <dbReference type="SAM" id="MobiDB-lite"/>
    </source>
</evidence>
<keyword evidence="3" id="KW-1185">Reference proteome</keyword>
<evidence type="ECO:0000313" key="2">
    <source>
        <dbReference type="EMBL" id="CAG6396295.1"/>
    </source>
</evidence>
<dbReference type="AlphaFoldDB" id="A0A9W4GTZ6"/>
<comment type="caution">
    <text evidence="2">The sequence shown here is derived from an EMBL/GenBank/DDBJ whole genome shotgun (WGS) entry which is preliminary data.</text>
</comment>
<name>A0A9W4GTZ6_9ACTN</name>
<proteinExistence type="predicted"/>
<reference evidence="2" key="1">
    <citation type="submission" date="2021-05" db="EMBL/GenBank/DDBJ databases">
        <authorList>
            <person name="Arsene-Ploetze F."/>
        </authorList>
    </citation>
    <scope>NUCLEOTIDE SEQUENCE</scope>
    <source>
        <strain evidence="2">DSM 42138</strain>
    </source>
</reference>